<dbReference type="Proteomes" id="UP000323380">
    <property type="component" value="Unassembled WGS sequence"/>
</dbReference>
<accession>A0A5D0NVR5</accession>
<dbReference type="RefSeq" id="WP_067889679.1">
    <property type="nucleotide sequence ID" value="NZ_VSFG01000001.1"/>
</dbReference>
<organism evidence="1 2">
    <name type="scientific">Actinomadura chibensis</name>
    <dbReference type="NCBI Taxonomy" id="392828"/>
    <lineage>
        <taxon>Bacteria</taxon>
        <taxon>Bacillati</taxon>
        <taxon>Actinomycetota</taxon>
        <taxon>Actinomycetes</taxon>
        <taxon>Streptosporangiales</taxon>
        <taxon>Thermomonosporaceae</taxon>
        <taxon>Actinomadura</taxon>
    </lineage>
</organism>
<dbReference type="EMBL" id="VSFG01000001">
    <property type="protein sequence ID" value="TYB48763.1"/>
    <property type="molecule type" value="Genomic_DNA"/>
</dbReference>
<proteinExistence type="predicted"/>
<reference evidence="1 2" key="1">
    <citation type="submission" date="2019-08" db="EMBL/GenBank/DDBJ databases">
        <title>Actinomadura sp. nov. CYP1-5 isolated from mountain soil.</title>
        <authorList>
            <person name="Songsumanus A."/>
            <person name="Kuncharoen N."/>
            <person name="Kudo T."/>
            <person name="Yuki M."/>
            <person name="Igarashi Y."/>
            <person name="Tanasupawat S."/>
        </authorList>
    </citation>
    <scope>NUCLEOTIDE SEQUENCE [LARGE SCALE GENOMIC DNA]</scope>
    <source>
        <strain evidence="1 2">JCM 14158</strain>
    </source>
</reference>
<evidence type="ECO:0000313" key="1">
    <source>
        <dbReference type="EMBL" id="TYB48763.1"/>
    </source>
</evidence>
<dbReference type="AlphaFoldDB" id="A0A5D0NVR5"/>
<sequence>MERLKIHNLGFETEHNGRKVTRRRLQVTLNFDLTGRGTISEQRLELFAKNLILTAETSAKVAELGNPPVEGRIEWVYGPGYVVEISQGEHD</sequence>
<gene>
    <name evidence="1" type="ORF">FXF69_06220</name>
</gene>
<comment type="caution">
    <text evidence="1">The sequence shown here is derived from an EMBL/GenBank/DDBJ whole genome shotgun (WGS) entry which is preliminary data.</text>
</comment>
<evidence type="ECO:0000313" key="2">
    <source>
        <dbReference type="Proteomes" id="UP000323380"/>
    </source>
</evidence>
<keyword evidence="2" id="KW-1185">Reference proteome</keyword>
<protein>
    <submittedName>
        <fullName evidence="1">Uncharacterized protein</fullName>
    </submittedName>
</protein>
<name>A0A5D0NVR5_9ACTN</name>